<evidence type="ECO:0000256" key="1">
    <source>
        <dbReference type="SAM" id="MobiDB-lite"/>
    </source>
</evidence>
<feature type="compositionally biased region" description="Basic residues" evidence="1">
    <location>
        <begin position="283"/>
        <end position="292"/>
    </location>
</feature>
<gene>
    <name evidence="2" type="ORF">BJ212DRAFT_560557</name>
</gene>
<protein>
    <submittedName>
        <fullName evidence="2">Uncharacterized protein</fullName>
    </submittedName>
</protein>
<feature type="region of interest" description="Disordered" evidence="1">
    <location>
        <begin position="231"/>
        <end position="292"/>
    </location>
</feature>
<organism evidence="2 3">
    <name type="scientific">Suillus subaureus</name>
    <dbReference type="NCBI Taxonomy" id="48587"/>
    <lineage>
        <taxon>Eukaryota</taxon>
        <taxon>Fungi</taxon>
        <taxon>Dikarya</taxon>
        <taxon>Basidiomycota</taxon>
        <taxon>Agaricomycotina</taxon>
        <taxon>Agaricomycetes</taxon>
        <taxon>Agaricomycetidae</taxon>
        <taxon>Boletales</taxon>
        <taxon>Suillineae</taxon>
        <taxon>Suillaceae</taxon>
        <taxon>Suillus</taxon>
    </lineage>
</organism>
<dbReference type="GeneID" id="64637539"/>
<reference evidence="2" key="1">
    <citation type="journal article" date="2020" name="New Phytol.">
        <title>Comparative genomics reveals dynamic genome evolution in host specialist ectomycorrhizal fungi.</title>
        <authorList>
            <person name="Lofgren L.A."/>
            <person name="Nguyen N.H."/>
            <person name="Vilgalys R."/>
            <person name="Ruytinx J."/>
            <person name="Liao H.L."/>
            <person name="Branco S."/>
            <person name="Kuo A."/>
            <person name="LaButti K."/>
            <person name="Lipzen A."/>
            <person name="Andreopoulos W."/>
            <person name="Pangilinan J."/>
            <person name="Riley R."/>
            <person name="Hundley H."/>
            <person name="Na H."/>
            <person name="Barry K."/>
            <person name="Grigoriev I.V."/>
            <person name="Stajich J.E."/>
            <person name="Kennedy P.G."/>
        </authorList>
    </citation>
    <scope>NUCLEOTIDE SEQUENCE</scope>
    <source>
        <strain evidence="2">MN1</strain>
    </source>
</reference>
<dbReference type="RefSeq" id="XP_041189867.1">
    <property type="nucleotide sequence ID" value="XM_041343523.1"/>
</dbReference>
<dbReference type="AlphaFoldDB" id="A0A9P7E4R8"/>
<name>A0A9P7E4R8_9AGAM</name>
<feature type="compositionally biased region" description="Low complexity" evidence="1">
    <location>
        <begin position="261"/>
        <end position="273"/>
    </location>
</feature>
<dbReference type="EMBL" id="JABBWG010000030">
    <property type="protein sequence ID" value="KAG1811207.1"/>
    <property type="molecule type" value="Genomic_DNA"/>
</dbReference>
<feature type="region of interest" description="Disordered" evidence="1">
    <location>
        <begin position="1"/>
        <end position="90"/>
    </location>
</feature>
<comment type="caution">
    <text evidence="2">The sequence shown here is derived from an EMBL/GenBank/DDBJ whole genome shotgun (WGS) entry which is preliminary data.</text>
</comment>
<feature type="compositionally biased region" description="Polar residues" evidence="1">
    <location>
        <begin position="57"/>
        <end position="67"/>
    </location>
</feature>
<accession>A0A9P7E4R8</accession>
<feature type="compositionally biased region" description="Low complexity" evidence="1">
    <location>
        <begin position="9"/>
        <end position="33"/>
    </location>
</feature>
<proteinExistence type="predicted"/>
<dbReference type="Proteomes" id="UP000807769">
    <property type="component" value="Unassembled WGS sequence"/>
</dbReference>
<sequence>MVSTRRNGARSVRTPATTTTGTPSTSVSPLLSGENSVVPETPDTSDVDEDPVVAKITTRSLATSLMNTRKRPAEDAEEGEDFAARPVPTKRKVTHKAFCVEIPVKNSTLKSKQQATPAKSKGRVAAPPISNDIDVQLFSEDEDLEDIEFSDSEYNESDDDAPLPSKNWERFSDVVSGSEGHESGGDEELMVAAAIELSRETARIAAQESSGVGSSSRVNIASPSLKITKKAAAAERRLAKSNGKGKGKGRSAGSEDGDFMLSGSESALSALSSSEEELPLSKGKGKATKKGKAKLKFIDTEPITWVERAQRRRLQAAERRANKSEEYALMQELGRKLTWVR</sequence>
<evidence type="ECO:0000313" key="3">
    <source>
        <dbReference type="Proteomes" id="UP000807769"/>
    </source>
</evidence>
<keyword evidence="3" id="KW-1185">Reference proteome</keyword>
<feature type="compositionally biased region" description="Acidic residues" evidence="1">
    <location>
        <begin position="139"/>
        <end position="161"/>
    </location>
</feature>
<feature type="compositionally biased region" description="Polar residues" evidence="1">
    <location>
        <begin position="108"/>
        <end position="117"/>
    </location>
</feature>
<feature type="region of interest" description="Disordered" evidence="1">
    <location>
        <begin position="108"/>
        <end position="168"/>
    </location>
</feature>
<evidence type="ECO:0000313" key="2">
    <source>
        <dbReference type="EMBL" id="KAG1811207.1"/>
    </source>
</evidence>